<dbReference type="GO" id="GO:0005484">
    <property type="term" value="F:SNAP receptor activity"/>
    <property type="evidence" value="ECO:0007669"/>
    <property type="project" value="TreeGrafter"/>
</dbReference>
<dbReference type="SUPFAM" id="SSF47661">
    <property type="entry name" value="t-snare proteins"/>
    <property type="match status" value="1"/>
</dbReference>
<dbReference type="GO" id="GO:0006886">
    <property type="term" value="P:intracellular protein transport"/>
    <property type="evidence" value="ECO:0007669"/>
    <property type="project" value="TreeGrafter"/>
</dbReference>
<evidence type="ECO:0000313" key="4">
    <source>
        <dbReference type="EMBL" id="KAF7995976.1"/>
    </source>
</evidence>
<dbReference type="AlphaFoldDB" id="A0A834Y123"/>
<dbReference type="InterPro" id="IPR010989">
    <property type="entry name" value="SNARE"/>
</dbReference>
<comment type="caution">
    <text evidence="4">The sequence shown here is derived from an EMBL/GenBank/DDBJ whole genome shotgun (WGS) entry which is preliminary data.</text>
</comment>
<dbReference type="GO" id="GO:0012505">
    <property type="term" value="C:endomembrane system"/>
    <property type="evidence" value="ECO:0007669"/>
    <property type="project" value="TreeGrafter"/>
</dbReference>
<dbReference type="SMART" id="SM00397">
    <property type="entry name" value="t_SNARE"/>
    <property type="match status" value="1"/>
</dbReference>
<evidence type="ECO:0000256" key="2">
    <source>
        <dbReference type="ARBA" id="ARBA00009063"/>
    </source>
</evidence>
<comment type="similarity">
    <text evidence="2">Belongs to the syntaxin family.</text>
</comment>
<evidence type="ECO:0000256" key="1">
    <source>
        <dbReference type="ARBA" id="ARBA00004211"/>
    </source>
</evidence>
<dbReference type="PANTHER" id="PTHR19957">
    <property type="entry name" value="SYNTAXIN"/>
    <property type="match status" value="1"/>
</dbReference>
<dbReference type="Gene3D" id="1.20.58.70">
    <property type="match status" value="1"/>
</dbReference>
<dbReference type="GO" id="GO:0000149">
    <property type="term" value="F:SNARE binding"/>
    <property type="evidence" value="ECO:0007669"/>
    <property type="project" value="TreeGrafter"/>
</dbReference>
<accession>A0A834Y123</accession>
<name>A0A834Y123_APHGI</name>
<dbReference type="GO" id="GO:0006887">
    <property type="term" value="P:exocytosis"/>
    <property type="evidence" value="ECO:0007669"/>
    <property type="project" value="TreeGrafter"/>
</dbReference>
<dbReference type="GO" id="GO:0031201">
    <property type="term" value="C:SNARE complex"/>
    <property type="evidence" value="ECO:0007669"/>
    <property type="project" value="TreeGrafter"/>
</dbReference>
<sequence>MPEVNDLRLRASLTGPIHERVRTVQYFTMLRTFSVVMYDYNDSVLSYHAQYYSILDQQKQIMKKKNIDSLLTDQANDDDVKTSLFVDNFLDDTKVAIYQLSELQSRHTEIMKLEKSLIDIRDMFSELAFLVEKQSGQLNCVEYFARQASDQVDNGRYNIVKAKQKNKKRKVRNLFYNAI</sequence>
<feature type="domain" description="T-SNARE coiled-coil homology" evidence="3">
    <location>
        <begin position="100"/>
        <end position="162"/>
    </location>
</feature>
<comment type="subcellular location">
    <subcellularLocation>
        <location evidence="1">Membrane</location>
        <topology evidence="1">Single-pass type IV membrane protein</topology>
    </subcellularLocation>
</comment>
<organism evidence="4 5">
    <name type="scientific">Aphidius gifuensis</name>
    <name type="common">Parasitoid wasp</name>
    <dbReference type="NCBI Taxonomy" id="684658"/>
    <lineage>
        <taxon>Eukaryota</taxon>
        <taxon>Metazoa</taxon>
        <taxon>Ecdysozoa</taxon>
        <taxon>Arthropoda</taxon>
        <taxon>Hexapoda</taxon>
        <taxon>Insecta</taxon>
        <taxon>Pterygota</taxon>
        <taxon>Neoptera</taxon>
        <taxon>Endopterygota</taxon>
        <taxon>Hymenoptera</taxon>
        <taxon>Apocrita</taxon>
        <taxon>Ichneumonoidea</taxon>
        <taxon>Braconidae</taxon>
        <taxon>Aphidiinae</taxon>
        <taxon>Aphidius</taxon>
    </lineage>
</organism>
<dbReference type="CDD" id="cd15848">
    <property type="entry name" value="SNARE_syntaxin1-like"/>
    <property type="match status" value="1"/>
</dbReference>
<dbReference type="GO" id="GO:0005886">
    <property type="term" value="C:plasma membrane"/>
    <property type="evidence" value="ECO:0007669"/>
    <property type="project" value="TreeGrafter"/>
</dbReference>
<gene>
    <name evidence="4" type="ORF">HCN44_008731</name>
</gene>
<dbReference type="InterPro" id="IPR045242">
    <property type="entry name" value="Syntaxin"/>
</dbReference>
<dbReference type="GO" id="GO:0048278">
    <property type="term" value="P:vesicle docking"/>
    <property type="evidence" value="ECO:0007669"/>
    <property type="project" value="TreeGrafter"/>
</dbReference>
<evidence type="ECO:0000313" key="5">
    <source>
        <dbReference type="Proteomes" id="UP000639338"/>
    </source>
</evidence>
<dbReference type="OrthoDB" id="10255013at2759"/>
<dbReference type="EMBL" id="JACMRX010000002">
    <property type="protein sequence ID" value="KAF7995976.1"/>
    <property type="molecule type" value="Genomic_DNA"/>
</dbReference>
<dbReference type="PROSITE" id="PS50192">
    <property type="entry name" value="T_SNARE"/>
    <property type="match status" value="1"/>
</dbReference>
<evidence type="ECO:0000259" key="3">
    <source>
        <dbReference type="PROSITE" id="PS50192"/>
    </source>
</evidence>
<dbReference type="Proteomes" id="UP000639338">
    <property type="component" value="Unassembled WGS sequence"/>
</dbReference>
<dbReference type="GO" id="GO:0006906">
    <property type="term" value="P:vesicle fusion"/>
    <property type="evidence" value="ECO:0007669"/>
    <property type="project" value="TreeGrafter"/>
</dbReference>
<dbReference type="InterPro" id="IPR000727">
    <property type="entry name" value="T_SNARE_dom"/>
</dbReference>
<reference evidence="4 5" key="1">
    <citation type="submission" date="2020-08" db="EMBL/GenBank/DDBJ databases">
        <title>Aphidius gifuensis genome sequencing and assembly.</title>
        <authorList>
            <person name="Du Z."/>
        </authorList>
    </citation>
    <scope>NUCLEOTIDE SEQUENCE [LARGE SCALE GENOMIC DNA]</scope>
    <source>
        <strain evidence="4">YNYX2018</strain>
        <tissue evidence="4">Adults</tissue>
    </source>
</reference>
<keyword evidence="5" id="KW-1185">Reference proteome</keyword>
<protein>
    <recommendedName>
        <fullName evidence="3">t-SNARE coiled-coil homology domain-containing protein</fullName>
    </recommendedName>
</protein>
<dbReference type="PANTHER" id="PTHR19957:SF307">
    <property type="entry name" value="PROTEIN SSO1-RELATED"/>
    <property type="match status" value="1"/>
</dbReference>
<proteinExistence type="inferred from homology"/>